<dbReference type="AlphaFoldDB" id="A0A7G7CPF2"/>
<dbReference type="InterPro" id="IPR002043">
    <property type="entry name" value="UDG_fam1"/>
</dbReference>
<keyword evidence="7 8" id="KW-0234">DNA repair</keyword>
<keyword evidence="8" id="KW-0963">Cytoplasm</keyword>
<evidence type="ECO:0000256" key="9">
    <source>
        <dbReference type="PROSITE-ProRule" id="PRU10072"/>
    </source>
</evidence>
<dbReference type="SMART" id="SM00987">
    <property type="entry name" value="UreE_C"/>
    <property type="match status" value="1"/>
</dbReference>
<dbReference type="Gene3D" id="3.40.470.10">
    <property type="entry name" value="Uracil-DNA glycosylase-like domain"/>
    <property type="match status" value="1"/>
</dbReference>
<evidence type="ECO:0000256" key="4">
    <source>
        <dbReference type="ARBA" id="ARBA00012030"/>
    </source>
</evidence>
<dbReference type="PANTHER" id="PTHR11264">
    <property type="entry name" value="URACIL-DNA GLYCOSYLASE"/>
    <property type="match status" value="1"/>
</dbReference>
<evidence type="ECO:0000256" key="7">
    <source>
        <dbReference type="ARBA" id="ARBA00023204"/>
    </source>
</evidence>
<comment type="subcellular location">
    <subcellularLocation>
        <location evidence="8">Cytoplasm</location>
    </subcellularLocation>
</comment>
<dbReference type="InterPro" id="IPR036895">
    <property type="entry name" value="Uracil-DNA_glycosylase-like_sf"/>
</dbReference>
<dbReference type="NCBIfam" id="NF003588">
    <property type="entry name" value="PRK05254.1-1"/>
    <property type="match status" value="1"/>
</dbReference>
<gene>
    <name evidence="8" type="primary">ung</name>
    <name evidence="12" type="ORF">H0194_10660</name>
</gene>
<name>A0A7G7CPF2_9CORY</name>
<evidence type="ECO:0000256" key="5">
    <source>
        <dbReference type="ARBA" id="ARBA00022763"/>
    </source>
</evidence>
<dbReference type="GO" id="GO:0005737">
    <property type="term" value="C:cytoplasm"/>
    <property type="evidence" value="ECO:0007669"/>
    <property type="project" value="UniProtKB-SubCell"/>
</dbReference>
<evidence type="ECO:0000256" key="6">
    <source>
        <dbReference type="ARBA" id="ARBA00022801"/>
    </source>
</evidence>
<evidence type="ECO:0000256" key="8">
    <source>
        <dbReference type="HAMAP-Rule" id="MF_00148"/>
    </source>
</evidence>
<proteinExistence type="inferred from homology"/>
<comment type="function">
    <text evidence="2 8 10">Excises uracil residues from the DNA which can arise as a result of misincorporation of dUMP residues by DNA polymerase or due to deamination of cytosine.</text>
</comment>
<dbReference type="Proteomes" id="UP000515743">
    <property type="component" value="Chromosome"/>
</dbReference>
<dbReference type="RefSeq" id="WP_185175842.1">
    <property type="nucleotide sequence ID" value="NZ_CP059404.1"/>
</dbReference>
<evidence type="ECO:0000256" key="10">
    <source>
        <dbReference type="RuleBase" id="RU003780"/>
    </source>
</evidence>
<protein>
    <recommendedName>
        <fullName evidence="4 8">Uracil-DNA glycosylase</fullName>
        <shortName evidence="8">UDG</shortName>
        <ecNumber evidence="4 8">3.2.2.27</ecNumber>
    </recommendedName>
</protein>
<dbReference type="EC" id="3.2.2.27" evidence="4 8"/>
<dbReference type="NCBIfam" id="NF003592">
    <property type="entry name" value="PRK05254.1-5"/>
    <property type="match status" value="1"/>
</dbReference>
<feature type="domain" description="Uracil-DNA glycosylase-like" evidence="11">
    <location>
        <begin position="62"/>
        <end position="233"/>
    </location>
</feature>
<dbReference type="SMART" id="SM00986">
    <property type="entry name" value="UDG"/>
    <property type="match status" value="1"/>
</dbReference>
<organism evidence="12 13">
    <name type="scientific">Corynebacterium incognita</name>
    <dbReference type="NCBI Taxonomy" id="2754725"/>
    <lineage>
        <taxon>Bacteria</taxon>
        <taxon>Bacillati</taxon>
        <taxon>Actinomycetota</taxon>
        <taxon>Actinomycetes</taxon>
        <taxon>Mycobacteriales</taxon>
        <taxon>Corynebacteriaceae</taxon>
        <taxon>Corynebacterium</taxon>
    </lineage>
</organism>
<dbReference type="HAMAP" id="MF_00148">
    <property type="entry name" value="UDG"/>
    <property type="match status" value="1"/>
</dbReference>
<dbReference type="NCBIfam" id="TIGR00628">
    <property type="entry name" value="ung"/>
    <property type="match status" value="1"/>
</dbReference>
<dbReference type="InterPro" id="IPR005122">
    <property type="entry name" value="Uracil-DNA_glycosylase-like"/>
</dbReference>
<evidence type="ECO:0000313" key="13">
    <source>
        <dbReference type="Proteomes" id="UP000515743"/>
    </source>
</evidence>
<comment type="similarity">
    <text evidence="3 8 10">Belongs to the uracil-DNA glycosylase (UDG) superfamily. UNG family.</text>
</comment>
<dbReference type="SUPFAM" id="SSF52141">
    <property type="entry name" value="Uracil-DNA glycosylase-like"/>
    <property type="match status" value="1"/>
</dbReference>
<keyword evidence="6 8" id="KW-0378">Hydrolase</keyword>
<dbReference type="GO" id="GO:0004844">
    <property type="term" value="F:uracil DNA N-glycosylase activity"/>
    <property type="evidence" value="ECO:0007669"/>
    <property type="project" value="UniProtKB-UniRule"/>
</dbReference>
<feature type="active site" description="Proton acceptor" evidence="8 9">
    <location>
        <position position="78"/>
    </location>
</feature>
<dbReference type="PANTHER" id="PTHR11264:SF0">
    <property type="entry name" value="URACIL-DNA GLYCOSYLASE"/>
    <property type="match status" value="1"/>
</dbReference>
<dbReference type="Pfam" id="PF03167">
    <property type="entry name" value="UDG"/>
    <property type="match status" value="1"/>
</dbReference>
<keyword evidence="12" id="KW-0326">Glycosidase</keyword>
<keyword evidence="13" id="KW-1185">Reference proteome</keyword>
<dbReference type="GO" id="GO:0097510">
    <property type="term" value="P:base-excision repair, AP site formation via deaminated base removal"/>
    <property type="evidence" value="ECO:0007669"/>
    <property type="project" value="TreeGrafter"/>
</dbReference>
<evidence type="ECO:0000256" key="2">
    <source>
        <dbReference type="ARBA" id="ARBA00002631"/>
    </source>
</evidence>
<dbReference type="EMBL" id="CP059404">
    <property type="protein sequence ID" value="QNE89468.1"/>
    <property type="molecule type" value="Genomic_DNA"/>
</dbReference>
<evidence type="ECO:0000313" key="12">
    <source>
        <dbReference type="EMBL" id="QNE89468.1"/>
    </source>
</evidence>
<accession>A0A7G7CPF2</accession>
<reference evidence="12 13" key="1">
    <citation type="submission" date="2020-07" db="EMBL/GenBank/DDBJ databases">
        <title>Complete genome and description of Corynebacterium incognita strain Marseille-Q3630 sp. nov.</title>
        <authorList>
            <person name="Boxberger M."/>
        </authorList>
    </citation>
    <scope>NUCLEOTIDE SEQUENCE [LARGE SCALE GENOMIC DNA]</scope>
    <source>
        <strain evidence="12 13">Marseille-Q3630</strain>
    </source>
</reference>
<evidence type="ECO:0000256" key="3">
    <source>
        <dbReference type="ARBA" id="ARBA00008184"/>
    </source>
</evidence>
<sequence>MERRDDLSDASVRDVNYADVVAHIHPSWLPALEPALEGVLPRIMDELAGQDFLPAPDHIFRALEMSLDKVRVIILGQDPYPTPGHAMGLAFSTQPGVPAPKSLRNIYTELKEDVGLPNVLGQAGDLGEPAKTDGDLRAWERQGVLLLNRVLTVAPGRAGSHRKLGWEEITAAVLRALNERETPPVAFLWGKDAQAAAKLMPRVPVIASPHPSPLSAYRGFFGSRPFSQANELLQRSGSAPVDWQL</sequence>
<dbReference type="InterPro" id="IPR018085">
    <property type="entry name" value="Ura-DNA_Glyclase_AS"/>
</dbReference>
<evidence type="ECO:0000259" key="11">
    <source>
        <dbReference type="SMART" id="SM00986"/>
    </source>
</evidence>
<dbReference type="CDD" id="cd10027">
    <property type="entry name" value="UDG-F1-like"/>
    <property type="match status" value="1"/>
</dbReference>
<keyword evidence="5 8" id="KW-0227">DNA damage</keyword>
<comment type="catalytic activity">
    <reaction evidence="1 8 10">
        <text>Hydrolyzes single-stranded DNA or mismatched double-stranded DNA and polynucleotides, releasing free uracil.</text>
        <dbReference type="EC" id="3.2.2.27"/>
    </reaction>
</comment>
<dbReference type="KEGG" id="cik:H0194_10660"/>
<dbReference type="PROSITE" id="PS00130">
    <property type="entry name" value="U_DNA_GLYCOSYLASE"/>
    <property type="match status" value="1"/>
</dbReference>
<evidence type="ECO:0000256" key="1">
    <source>
        <dbReference type="ARBA" id="ARBA00001400"/>
    </source>
</evidence>